<dbReference type="PANTHER" id="PTHR12526:SF630">
    <property type="entry name" value="GLYCOSYLTRANSFERASE"/>
    <property type="match status" value="1"/>
</dbReference>
<organism evidence="3 4">
    <name type="scientific">Parasphingorhabdus litoris</name>
    <dbReference type="NCBI Taxonomy" id="394733"/>
    <lineage>
        <taxon>Bacteria</taxon>
        <taxon>Pseudomonadati</taxon>
        <taxon>Pseudomonadota</taxon>
        <taxon>Alphaproteobacteria</taxon>
        <taxon>Sphingomonadales</taxon>
        <taxon>Sphingomonadaceae</taxon>
        <taxon>Parasphingorhabdus</taxon>
    </lineage>
</organism>
<feature type="domain" description="Glycosyltransferase subfamily 4-like N-terminal" evidence="2">
    <location>
        <begin position="28"/>
        <end position="192"/>
    </location>
</feature>
<keyword evidence="4" id="KW-1185">Reference proteome</keyword>
<evidence type="ECO:0000313" key="4">
    <source>
        <dbReference type="Proteomes" id="UP001500713"/>
    </source>
</evidence>
<dbReference type="Pfam" id="PF00534">
    <property type="entry name" value="Glycos_transf_1"/>
    <property type="match status" value="1"/>
</dbReference>
<dbReference type="EMBL" id="BAAAEM010000002">
    <property type="protein sequence ID" value="GAA0470286.1"/>
    <property type="molecule type" value="Genomic_DNA"/>
</dbReference>
<dbReference type="PANTHER" id="PTHR12526">
    <property type="entry name" value="GLYCOSYLTRANSFERASE"/>
    <property type="match status" value="1"/>
</dbReference>
<feature type="domain" description="Glycosyl transferase family 1" evidence="1">
    <location>
        <begin position="207"/>
        <end position="360"/>
    </location>
</feature>
<dbReference type="CDD" id="cd03801">
    <property type="entry name" value="GT4_PimA-like"/>
    <property type="match status" value="1"/>
</dbReference>
<dbReference type="Pfam" id="PF13439">
    <property type="entry name" value="Glyco_transf_4"/>
    <property type="match status" value="1"/>
</dbReference>
<accession>A0ABN1A8G9</accession>
<dbReference type="Proteomes" id="UP001500713">
    <property type="component" value="Unassembled WGS sequence"/>
</dbReference>
<gene>
    <name evidence="3" type="ORF">GCM10009096_08980</name>
</gene>
<comment type="caution">
    <text evidence="3">The sequence shown here is derived from an EMBL/GenBank/DDBJ whole genome shotgun (WGS) entry which is preliminary data.</text>
</comment>
<evidence type="ECO:0000313" key="3">
    <source>
        <dbReference type="EMBL" id="GAA0470286.1"/>
    </source>
</evidence>
<name>A0ABN1A8G9_9SPHN</name>
<reference evidence="3 4" key="1">
    <citation type="journal article" date="2019" name="Int. J. Syst. Evol. Microbiol.">
        <title>The Global Catalogue of Microorganisms (GCM) 10K type strain sequencing project: providing services to taxonomists for standard genome sequencing and annotation.</title>
        <authorList>
            <consortium name="The Broad Institute Genomics Platform"/>
            <consortium name="The Broad Institute Genome Sequencing Center for Infectious Disease"/>
            <person name="Wu L."/>
            <person name="Ma J."/>
        </authorList>
    </citation>
    <scope>NUCLEOTIDE SEQUENCE [LARGE SCALE GENOMIC DNA]</scope>
    <source>
        <strain evidence="3 4">JCM 14162</strain>
    </source>
</reference>
<dbReference type="InterPro" id="IPR001296">
    <property type="entry name" value="Glyco_trans_1"/>
</dbReference>
<evidence type="ECO:0000259" key="2">
    <source>
        <dbReference type="Pfam" id="PF13439"/>
    </source>
</evidence>
<protein>
    <submittedName>
        <fullName evidence="3">Glycosyltransferase family 4 protein</fullName>
    </submittedName>
</protein>
<evidence type="ECO:0000259" key="1">
    <source>
        <dbReference type="Pfam" id="PF00534"/>
    </source>
</evidence>
<proteinExistence type="predicted"/>
<dbReference type="Gene3D" id="3.40.50.2000">
    <property type="entry name" value="Glycogen Phosphorylase B"/>
    <property type="match status" value="2"/>
</dbReference>
<dbReference type="SUPFAM" id="SSF53756">
    <property type="entry name" value="UDP-Glycosyltransferase/glycogen phosphorylase"/>
    <property type="match status" value="1"/>
</dbReference>
<sequence length="390" mass="43214">MIFQQLKFSTTPMKSSKILHLHSTFNLGGKEARAVRLMNHFGAQAEHTILSAEPDNLSAREAVDPKIKVQFPNGAPALAGKPSLKRYRELVAYFRNFDLILSYNWGSMDGVMARTLFSRVEGLPPLIHHEDGFNEDERKKLSWKRNLFRTFALGSSQALVVPSERLENIAKSVWKQPAEKIHRIPNGIDVKRFEKKPQRGALSGFKKGKDEIVVGTVAGLRTIKNLPRLVRACAAAGDNVRLVIVGEGSEKAAILAEAERCGITDRLLMPGFLPEPARYVGLFDIFALSSDSEQFPISLIEAMAAGCPVVATDVGDIKSMVCQANQGFVKPAADESAFVEALTTLVQHEQLRQDIGQQNRMKAQAEYNESKMLARYALLYGHALGRPKFK</sequence>
<dbReference type="InterPro" id="IPR028098">
    <property type="entry name" value="Glyco_trans_4-like_N"/>
</dbReference>